<reference evidence="2" key="1">
    <citation type="journal article" date="2023" name="Genome Biol. Evol.">
        <title>First Whole Genome Sequence and Flow Cytometry Genome Size Data for the Lichen-Forming Fungus Ramalina farinacea (Ascomycota).</title>
        <authorList>
            <person name="Llewellyn T."/>
            <person name="Mian S."/>
            <person name="Hill R."/>
            <person name="Leitch I.J."/>
            <person name="Gaya E."/>
        </authorList>
    </citation>
    <scope>NUCLEOTIDE SEQUENCE</scope>
    <source>
        <strain evidence="2">LIQ254RAFAR</strain>
    </source>
</reference>
<dbReference type="PANTHER" id="PTHR40644:SF1">
    <property type="entry name" value="UPF0653 PROTEIN C607.02C"/>
    <property type="match status" value="1"/>
</dbReference>
<comment type="caution">
    <text evidence="2">The sequence shown here is derived from an EMBL/GenBank/DDBJ whole genome shotgun (WGS) entry which is preliminary data.</text>
</comment>
<evidence type="ECO:0000313" key="2">
    <source>
        <dbReference type="EMBL" id="MDI1489483.1"/>
    </source>
</evidence>
<feature type="compositionally biased region" description="Polar residues" evidence="1">
    <location>
        <begin position="116"/>
        <end position="126"/>
    </location>
</feature>
<organism evidence="2 3">
    <name type="scientific">Ramalina farinacea</name>
    <dbReference type="NCBI Taxonomy" id="258253"/>
    <lineage>
        <taxon>Eukaryota</taxon>
        <taxon>Fungi</taxon>
        <taxon>Dikarya</taxon>
        <taxon>Ascomycota</taxon>
        <taxon>Pezizomycotina</taxon>
        <taxon>Lecanoromycetes</taxon>
        <taxon>OSLEUM clade</taxon>
        <taxon>Lecanoromycetidae</taxon>
        <taxon>Lecanorales</taxon>
        <taxon>Lecanorineae</taxon>
        <taxon>Ramalinaceae</taxon>
        <taxon>Ramalina</taxon>
    </lineage>
</organism>
<feature type="compositionally biased region" description="Basic residues" evidence="1">
    <location>
        <begin position="225"/>
        <end position="236"/>
    </location>
</feature>
<gene>
    <name evidence="2" type="ORF">OHK93_008762</name>
</gene>
<feature type="compositionally biased region" description="Basic and acidic residues" evidence="1">
    <location>
        <begin position="245"/>
        <end position="264"/>
    </location>
</feature>
<accession>A0AA43TVE7</accession>
<evidence type="ECO:0000313" key="3">
    <source>
        <dbReference type="Proteomes" id="UP001161017"/>
    </source>
</evidence>
<feature type="compositionally biased region" description="Basic and acidic residues" evidence="1">
    <location>
        <begin position="171"/>
        <end position="205"/>
    </location>
</feature>
<keyword evidence="3" id="KW-1185">Reference proteome</keyword>
<feature type="compositionally biased region" description="Polar residues" evidence="1">
    <location>
        <begin position="24"/>
        <end position="42"/>
    </location>
</feature>
<sequence>MPHKHRREIAKADASFWDLPPGKQLQTRSQSQLNSKPANSKPRSSRKKPRTSDDTPRAFARLLQAYRPPRSGLDDGVRPSKKRRVEQRSQAATSNPSPPTTLTASAATTLHQSALPSQPQATQAALTVQPHEPLSHFSARVDAALPFSTIAKTSNRNNDPALRGIGKAKQTKTERKMQKMQKEWREEDRKLRERMMPEGEDREGAVDEEDVEGMGVDDEEGDTKKPRRKKASRRKTKVGDEDDPWKELESKKRQDLATKEKEGTRGLVGLHDVVQAPPKLRRASKQDPLSKVSAGKGGLKHQAELSQARKSVIEGYREMMRQKREALAA</sequence>
<dbReference type="PANTHER" id="PTHR40644">
    <property type="entry name" value="UPF0653 PROTEIN C607.02C"/>
    <property type="match status" value="1"/>
</dbReference>
<dbReference type="Proteomes" id="UP001161017">
    <property type="component" value="Unassembled WGS sequence"/>
</dbReference>
<dbReference type="AlphaFoldDB" id="A0AA43TVE7"/>
<feature type="region of interest" description="Disordered" evidence="1">
    <location>
        <begin position="1"/>
        <end position="131"/>
    </location>
</feature>
<evidence type="ECO:0000256" key="1">
    <source>
        <dbReference type="SAM" id="MobiDB-lite"/>
    </source>
</evidence>
<feature type="compositionally biased region" description="Low complexity" evidence="1">
    <location>
        <begin position="89"/>
        <end position="115"/>
    </location>
</feature>
<dbReference type="EMBL" id="JAPUFD010000009">
    <property type="protein sequence ID" value="MDI1489483.1"/>
    <property type="molecule type" value="Genomic_DNA"/>
</dbReference>
<protein>
    <submittedName>
        <fullName evidence="2">Uncharacterized protein</fullName>
    </submittedName>
</protein>
<proteinExistence type="predicted"/>
<feature type="compositionally biased region" description="Acidic residues" evidence="1">
    <location>
        <begin position="206"/>
        <end position="221"/>
    </location>
</feature>
<feature type="region of interest" description="Disordered" evidence="1">
    <location>
        <begin position="149"/>
        <end position="306"/>
    </location>
</feature>
<name>A0AA43TVE7_9LECA</name>